<keyword evidence="6 8" id="KW-0472">Membrane</keyword>
<dbReference type="PANTHER" id="PTHR43386">
    <property type="entry name" value="OLIGOPEPTIDE TRANSPORT SYSTEM PERMEASE PROTEIN APPC"/>
    <property type="match status" value="1"/>
</dbReference>
<dbReference type="GO" id="GO:0055085">
    <property type="term" value="P:transmembrane transport"/>
    <property type="evidence" value="ECO:0007669"/>
    <property type="project" value="InterPro"/>
</dbReference>
<sequence>METIKAITIRSQKIRVDYTMKKFYIFSILVAILLLIAAFASYLVPYDPYQQDLLNALTAPNSEHLLGTDRYGRDLLSRVIMGAQSTIFSALLLVAIVSILGTVVGVFCGYTGGKIDSWIMRISDVFLAFPGMVFAIAVAGILGGGIMNAVVALACISWPKFARLARSQVLSIKTMPYISAAQLSGSKPIKIIFKHITPNIIGPILVTATLDIGTMMMELAGLSFLGLGAMPPIAEWGSMMSDGRSMLQTAPWVILAPGCAIFISVMLFNLLGDTVRDVLDPKTKKD</sequence>
<evidence type="ECO:0000259" key="9">
    <source>
        <dbReference type="PROSITE" id="PS50928"/>
    </source>
</evidence>
<comment type="caution">
    <text evidence="10">The sequence shown here is derived from an EMBL/GenBank/DDBJ whole genome shotgun (WGS) entry which is preliminary data.</text>
</comment>
<dbReference type="GO" id="GO:0005886">
    <property type="term" value="C:plasma membrane"/>
    <property type="evidence" value="ECO:0007669"/>
    <property type="project" value="UniProtKB-SubCell"/>
</dbReference>
<comment type="subcellular location">
    <subcellularLocation>
        <location evidence="1 8">Cell membrane</location>
        <topology evidence="1 8">Multi-pass membrane protein</topology>
    </subcellularLocation>
</comment>
<dbReference type="PANTHER" id="PTHR43386:SF1">
    <property type="entry name" value="D,D-DIPEPTIDE TRANSPORT SYSTEM PERMEASE PROTEIN DDPC-RELATED"/>
    <property type="match status" value="1"/>
</dbReference>
<dbReference type="AlphaFoldDB" id="A0A0L6U4J3"/>
<dbReference type="STRING" id="52689.AKG39_01595"/>
<dbReference type="InterPro" id="IPR025966">
    <property type="entry name" value="OppC_N"/>
</dbReference>
<feature type="transmembrane region" description="Helical" evidence="8">
    <location>
        <begin position="23"/>
        <end position="44"/>
    </location>
</feature>
<protein>
    <submittedName>
        <fullName evidence="10">Nickel transporter permease NikC</fullName>
    </submittedName>
</protein>
<keyword evidence="11" id="KW-1185">Reference proteome</keyword>
<keyword evidence="3" id="KW-1003">Cell membrane</keyword>
<feature type="domain" description="ABC transmembrane type-1" evidence="9">
    <location>
        <begin position="87"/>
        <end position="272"/>
    </location>
</feature>
<dbReference type="RefSeq" id="WP_050738607.1">
    <property type="nucleotide sequence ID" value="NZ_LGYO01000004.1"/>
</dbReference>
<dbReference type="InterPro" id="IPR000515">
    <property type="entry name" value="MetI-like"/>
</dbReference>
<evidence type="ECO:0000256" key="7">
    <source>
        <dbReference type="ARBA" id="ARBA00024202"/>
    </source>
</evidence>
<feature type="transmembrane region" description="Helical" evidence="8">
    <location>
        <begin position="87"/>
        <end position="112"/>
    </location>
</feature>
<evidence type="ECO:0000256" key="1">
    <source>
        <dbReference type="ARBA" id="ARBA00004651"/>
    </source>
</evidence>
<evidence type="ECO:0000313" key="10">
    <source>
        <dbReference type="EMBL" id="KNZ43418.1"/>
    </source>
</evidence>
<keyword evidence="4 8" id="KW-0812">Transmembrane</keyword>
<evidence type="ECO:0000313" key="11">
    <source>
        <dbReference type="Proteomes" id="UP000036873"/>
    </source>
</evidence>
<feature type="transmembrane region" description="Helical" evidence="8">
    <location>
        <begin position="132"/>
        <end position="156"/>
    </location>
</feature>
<dbReference type="InterPro" id="IPR050366">
    <property type="entry name" value="BP-dependent_transpt_permease"/>
</dbReference>
<evidence type="ECO:0000256" key="2">
    <source>
        <dbReference type="ARBA" id="ARBA00022448"/>
    </source>
</evidence>
<dbReference type="InterPro" id="IPR053385">
    <property type="entry name" value="ABC_transport_permease"/>
</dbReference>
<proteinExistence type="inferred from homology"/>
<evidence type="ECO:0000256" key="8">
    <source>
        <dbReference type="RuleBase" id="RU363032"/>
    </source>
</evidence>
<keyword evidence="5 8" id="KW-1133">Transmembrane helix</keyword>
<organism evidence="10 11">
    <name type="scientific">Acetobacterium bakii</name>
    <dbReference type="NCBI Taxonomy" id="52689"/>
    <lineage>
        <taxon>Bacteria</taxon>
        <taxon>Bacillati</taxon>
        <taxon>Bacillota</taxon>
        <taxon>Clostridia</taxon>
        <taxon>Eubacteriales</taxon>
        <taxon>Eubacteriaceae</taxon>
        <taxon>Acetobacterium</taxon>
    </lineage>
</organism>
<dbReference type="CDD" id="cd06261">
    <property type="entry name" value="TM_PBP2"/>
    <property type="match status" value="1"/>
</dbReference>
<evidence type="ECO:0000256" key="3">
    <source>
        <dbReference type="ARBA" id="ARBA00022475"/>
    </source>
</evidence>
<evidence type="ECO:0000256" key="4">
    <source>
        <dbReference type="ARBA" id="ARBA00022692"/>
    </source>
</evidence>
<dbReference type="Gene3D" id="1.10.3720.10">
    <property type="entry name" value="MetI-like"/>
    <property type="match status" value="1"/>
</dbReference>
<dbReference type="Proteomes" id="UP000036873">
    <property type="component" value="Unassembled WGS sequence"/>
</dbReference>
<dbReference type="SUPFAM" id="SSF161098">
    <property type="entry name" value="MetI-like"/>
    <property type="match status" value="1"/>
</dbReference>
<dbReference type="InterPro" id="IPR035906">
    <property type="entry name" value="MetI-like_sf"/>
</dbReference>
<gene>
    <name evidence="10" type="primary">nikC</name>
    <name evidence="10" type="ORF">AKG39_01595</name>
</gene>
<accession>A0A0L6U4J3</accession>
<evidence type="ECO:0000256" key="6">
    <source>
        <dbReference type="ARBA" id="ARBA00023136"/>
    </source>
</evidence>
<reference evidence="11" key="1">
    <citation type="submission" date="2015-07" db="EMBL/GenBank/DDBJ databases">
        <title>Draft genome sequence of Acetobacterium bakii DSM 8293, a potential psychrophilic chemical producer through syngas fermentation.</title>
        <authorList>
            <person name="Song Y."/>
            <person name="Hwang S."/>
            <person name="Cho B.-K."/>
        </authorList>
    </citation>
    <scope>NUCLEOTIDE SEQUENCE [LARGE SCALE GENOMIC DNA]</scope>
    <source>
        <strain evidence="11">DSM 8239</strain>
    </source>
</reference>
<evidence type="ECO:0000256" key="5">
    <source>
        <dbReference type="ARBA" id="ARBA00022989"/>
    </source>
</evidence>
<comment type="similarity">
    <text evidence="7">Belongs to the binding-protein-dependent transport system permease family. OppBC subfamily.</text>
</comment>
<dbReference type="EMBL" id="LGYO01000004">
    <property type="protein sequence ID" value="KNZ43418.1"/>
    <property type="molecule type" value="Genomic_DNA"/>
</dbReference>
<dbReference type="Pfam" id="PF00528">
    <property type="entry name" value="BPD_transp_1"/>
    <property type="match status" value="1"/>
</dbReference>
<name>A0A0L6U4J3_9FIRM</name>
<dbReference type="OrthoDB" id="9797852at2"/>
<dbReference type="PATRIC" id="fig|52689.4.peg.2389"/>
<dbReference type="PROSITE" id="PS50928">
    <property type="entry name" value="ABC_TM1"/>
    <property type="match status" value="1"/>
</dbReference>
<keyword evidence="2 8" id="KW-0813">Transport</keyword>
<dbReference type="NCBIfam" id="NF045474">
    <property type="entry name" value="Opp2C"/>
    <property type="match status" value="1"/>
</dbReference>
<dbReference type="Pfam" id="PF12911">
    <property type="entry name" value="OppC_N"/>
    <property type="match status" value="1"/>
</dbReference>
<feature type="transmembrane region" description="Helical" evidence="8">
    <location>
        <begin position="250"/>
        <end position="272"/>
    </location>
</feature>